<evidence type="ECO:0000256" key="3">
    <source>
        <dbReference type="ARBA" id="ARBA00022729"/>
    </source>
</evidence>
<keyword evidence="2" id="KW-0964">Secreted</keyword>
<evidence type="ECO:0008006" key="7">
    <source>
        <dbReference type="Google" id="ProtNLM"/>
    </source>
</evidence>
<dbReference type="Proteomes" id="UP001311915">
    <property type="component" value="Unassembled WGS sequence"/>
</dbReference>
<reference evidence="5 6" key="1">
    <citation type="submission" date="2023-10" db="EMBL/GenBank/DDBJ databases">
        <title>Genome-Wide Identification Analysis in wild type Solanum Pinnatisectum Reveals Some Genes Defensing Phytophthora Infestans.</title>
        <authorList>
            <person name="Sun C."/>
        </authorList>
    </citation>
    <scope>NUCLEOTIDE SEQUENCE [LARGE SCALE GENOMIC DNA]</scope>
    <source>
        <strain evidence="5">LQN</strain>
        <tissue evidence="5">Leaf</tissue>
    </source>
</reference>
<name>A0AAV9K5F5_9SOLN</name>
<gene>
    <name evidence="5" type="ORF">R3W88_029088</name>
</gene>
<dbReference type="PANTHER" id="PTHR33599:SF20">
    <property type="entry name" value="PROTEIN IDA"/>
    <property type="match status" value="1"/>
</dbReference>
<comment type="caution">
    <text evidence="5">The sequence shown here is derived from an EMBL/GenBank/DDBJ whole genome shotgun (WGS) entry which is preliminary data.</text>
</comment>
<evidence type="ECO:0000256" key="1">
    <source>
        <dbReference type="ARBA" id="ARBA00004239"/>
    </source>
</evidence>
<sequence length="82" mass="9434">MISFFTRKVLVLWMAIILISIFGHFCHGSRSNSQVFNTINSQSKSYNHGHFWNLLPKRIPIPASGPSRKHNDIGLKSTWRLP</sequence>
<dbReference type="EMBL" id="JAWPEI010000012">
    <property type="protein sequence ID" value="KAK4708163.1"/>
    <property type="molecule type" value="Genomic_DNA"/>
</dbReference>
<proteinExistence type="predicted"/>
<feature type="signal peptide" evidence="4">
    <location>
        <begin position="1"/>
        <end position="28"/>
    </location>
</feature>
<dbReference type="InterPro" id="IPR039639">
    <property type="entry name" value="IDA-like"/>
</dbReference>
<evidence type="ECO:0000313" key="6">
    <source>
        <dbReference type="Proteomes" id="UP001311915"/>
    </source>
</evidence>
<dbReference type="PANTHER" id="PTHR33599">
    <property type="entry name" value="PROTEIN IDA-LIKE 5"/>
    <property type="match status" value="1"/>
</dbReference>
<accession>A0AAV9K5F5</accession>
<keyword evidence="6" id="KW-1185">Reference proteome</keyword>
<feature type="chain" id="PRO_5043776554" description="Protein IDA-LIKE 2" evidence="4">
    <location>
        <begin position="29"/>
        <end position="82"/>
    </location>
</feature>
<organism evidence="5 6">
    <name type="scientific">Solanum pinnatisectum</name>
    <name type="common">tansyleaf nightshade</name>
    <dbReference type="NCBI Taxonomy" id="50273"/>
    <lineage>
        <taxon>Eukaryota</taxon>
        <taxon>Viridiplantae</taxon>
        <taxon>Streptophyta</taxon>
        <taxon>Embryophyta</taxon>
        <taxon>Tracheophyta</taxon>
        <taxon>Spermatophyta</taxon>
        <taxon>Magnoliopsida</taxon>
        <taxon>eudicotyledons</taxon>
        <taxon>Gunneridae</taxon>
        <taxon>Pentapetalae</taxon>
        <taxon>asterids</taxon>
        <taxon>lamiids</taxon>
        <taxon>Solanales</taxon>
        <taxon>Solanaceae</taxon>
        <taxon>Solanoideae</taxon>
        <taxon>Solaneae</taxon>
        <taxon>Solanum</taxon>
    </lineage>
</organism>
<evidence type="ECO:0000256" key="4">
    <source>
        <dbReference type="SAM" id="SignalP"/>
    </source>
</evidence>
<protein>
    <recommendedName>
        <fullName evidence="7">Protein IDA-LIKE 2</fullName>
    </recommendedName>
</protein>
<comment type="subcellular location">
    <subcellularLocation>
        <location evidence="1">Secreted</location>
        <location evidence="1">Extracellular space</location>
    </subcellularLocation>
</comment>
<dbReference type="AlphaFoldDB" id="A0AAV9K5F5"/>
<evidence type="ECO:0000256" key="2">
    <source>
        <dbReference type="ARBA" id="ARBA00022525"/>
    </source>
</evidence>
<evidence type="ECO:0000313" key="5">
    <source>
        <dbReference type="EMBL" id="KAK4708163.1"/>
    </source>
</evidence>
<dbReference type="GO" id="GO:0010227">
    <property type="term" value="P:floral organ abscission"/>
    <property type="evidence" value="ECO:0007669"/>
    <property type="project" value="InterPro"/>
</dbReference>
<keyword evidence="3 4" id="KW-0732">Signal</keyword>
<dbReference type="GO" id="GO:0005576">
    <property type="term" value="C:extracellular region"/>
    <property type="evidence" value="ECO:0007669"/>
    <property type="project" value="UniProtKB-SubCell"/>
</dbReference>